<feature type="transmembrane region" description="Helical" evidence="1">
    <location>
        <begin position="39"/>
        <end position="58"/>
    </location>
</feature>
<keyword evidence="1" id="KW-1133">Transmembrane helix</keyword>
<feature type="transmembrane region" description="Helical" evidence="1">
    <location>
        <begin position="78"/>
        <end position="99"/>
    </location>
</feature>
<dbReference type="Proteomes" id="UP000294947">
    <property type="component" value="Unassembled WGS sequence"/>
</dbReference>
<dbReference type="RefSeq" id="WP_132493705.1">
    <property type="nucleotide sequence ID" value="NZ_SMKW01000087.1"/>
</dbReference>
<accession>A0A4R4Y1Y2</accession>
<evidence type="ECO:0000313" key="2">
    <source>
        <dbReference type="EMBL" id="TDD38301.1"/>
    </source>
</evidence>
<evidence type="ECO:0000313" key="3">
    <source>
        <dbReference type="Proteomes" id="UP000294947"/>
    </source>
</evidence>
<proteinExistence type="predicted"/>
<keyword evidence="3" id="KW-1185">Reference proteome</keyword>
<comment type="caution">
    <text evidence="2">The sequence shown here is derived from an EMBL/GenBank/DDBJ whole genome shotgun (WGS) entry which is preliminary data.</text>
</comment>
<gene>
    <name evidence="2" type="ORF">E1288_38990</name>
</gene>
<protein>
    <submittedName>
        <fullName evidence="2">Uncharacterized protein</fullName>
    </submittedName>
</protein>
<keyword evidence="1" id="KW-0472">Membrane</keyword>
<name>A0A4R4Y1Y2_9PSEU</name>
<organism evidence="2 3">
    <name type="scientific">Saccharopolyspora elongata</name>
    <dbReference type="NCBI Taxonomy" id="2530387"/>
    <lineage>
        <taxon>Bacteria</taxon>
        <taxon>Bacillati</taxon>
        <taxon>Actinomycetota</taxon>
        <taxon>Actinomycetes</taxon>
        <taxon>Pseudonocardiales</taxon>
        <taxon>Pseudonocardiaceae</taxon>
        <taxon>Saccharopolyspora</taxon>
    </lineage>
</organism>
<dbReference type="EMBL" id="SMKW01000087">
    <property type="protein sequence ID" value="TDD38301.1"/>
    <property type="molecule type" value="Genomic_DNA"/>
</dbReference>
<keyword evidence="1" id="KW-0812">Transmembrane</keyword>
<feature type="transmembrane region" description="Helical" evidence="1">
    <location>
        <begin position="12"/>
        <end position="32"/>
    </location>
</feature>
<reference evidence="2 3" key="1">
    <citation type="submission" date="2019-03" db="EMBL/GenBank/DDBJ databases">
        <title>Draft genome sequences of novel Actinobacteria.</title>
        <authorList>
            <person name="Sahin N."/>
            <person name="Ay H."/>
            <person name="Saygin H."/>
        </authorList>
    </citation>
    <scope>NUCLEOTIDE SEQUENCE [LARGE SCALE GENOMIC DNA]</scope>
    <source>
        <strain evidence="2 3">7K502</strain>
    </source>
</reference>
<sequence length="100" mass="10772">MAVEAWRWTGRRIWGAVLPFVMLVAGFLLMRLGGGNGPLTWGGMVVGAVGAVVVMGFWSDFANSDGAAKVRLSPFAWVVRIVSYLISLGFAFTAVVFLFT</sequence>
<evidence type="ECO:0000256" key="1">
    <source>
        <dbReference type="SAM" id="Phobius"/>
    </source>
</evidence>
<dbReference type="AlphaFoldDB" id="A0A4R4Y1Y2"/>